<sequence length="206" mass="22791">MACRLRKHSLKYCSYQGGTMIFYEPKESNVDLKVFSDAFTGHFQVVMSCLEQTDKDLQVACKMTQNLLVELIGAAQMVASQLATTAFSALDKLPTLLWAARGHGNAEAHACTEELHDSLSALRRDTQSVRTDYIELLKRLQYLGHCAQVTVDQTVVQSMGEPVEDANGNLECQAPGLELAAAQRESQGYLEPWPPSGTLFLSFSWV</sequence>
<dbReference type="EMBL" id="CAJNDS010001424">
    <property type="protein sequence ID" value="CAE7259202.1"/>
    <property type="molecule type" value="Genomic_DNA"/>
</dbReference>
<proteinExistence type="predicted"/>
<protein>
    <submittedName>
        <fullName evidence="1">Uncharacterized protein</fullName>
    </submittedName>
</protein>
<dbReference type="AlphaFoldDB" id="A0A812M6E8"/>
<reference evidence="1" key="1">
    <citation type="submission" date="2021-02" db="EMBL/GenBank/DDBJ databases">
        <authorList>
            <person name="Dougan E. K."/>
            <person name="Rhodes N."/>
            <person name="Thang M."/>
            <person name="Chan C."/>
        </authorList>
    </citation>
    <scope>NUCLEOTIDE SEQUENCE</scope>
</reference>
<dbReference type="Proteomes" id="UP000604046">
    <property type="component" value="Unassembled WGS sequence"/>
</dbReference>
<evidence type="ECO:0000313" key="1">
    <source>
        <dbReference type="EMBL" id="CAE7259202.1"/>
    </source>
</evidence>
<gene>
    <name evidence="1" type="ORF">SNAT2548_LOCUS13510</name>
</gene>
<evidence type="ECO:0000313" key="2">
    <source>
        <dbReference type="Proteomes" id="UP000604046"/>
    </source>
</evidence>
<keyword evidence="2" id="KW-1185">Reference proteome</keyword>
<name>A0A812M6E8_9DINO</name>
<comment type="caution">
    <text evidence="1">The sequence shown here is derived from an EMBL/GenBank/DDBJ whole genome shotgun (WGS) entry which is preliminary data.</text>
</comment>
<accession>A0A812M6E8</accession>
<organism evidence="1 2">
    <name type="scientific">Symbiodinium natans</name>
    <dbReference type="NCBI Taxonomy" id="878477"/>
    <lineage>
        <taxon>Eukaryota</taxon>
        <taxon>Sar</taxon>
        <taxon>Alveolata</taxon>
        <taxon>Dinophyceae</taxon>
        <taxon>Suessiales</taxon>
        <taxon>Symbiodiniaceae</taxon>
        <taxon>Symbiodinium</taxon>
    </lineage>
</organism>